<accession>A0ABV9IC82</accession>
<protein>
    <submittedName>
        <fullName evidence="1">Uncharacterized protein</fullName>
    </submittedName>
</protein>
<dbReference type="RefSeq" id="WP_380062246.1">
    <property type="nucleotide sequence ID" value="NZ_JBHSEI010000009.1"/>
</dbReference>
<gene>
    <name evidence="1" type="ORF">ACFO0D_12965</name>
</gene>
<name>A0ABV9IC82_9DEIO</name>
<comment type="caution">
    <text evidence="1">The sequence shown here is derived from an EMBL/GenBank/DDBJ whole genome shotgun (WGS) entry which is preliminary data.</text>
</comment>
<reference evidence="2" key="1">
    <citation type="journal article" date="2019" name="Int. J. Syst. Evol. Microbiol.">
        <title>The Global Catalogue of Microorganisms (GCM) 10K type strain sequencing project: providing services to taxonomists for standard genome sequencing and annotation.</title>
        <authorList>
            <consortium name="The Broad Institute Genomics Platform"/>
            <consortium name="The Broad Institute Genome Sequencing Center for Infectious Disease"/>
            <person name="Wu L."/>
            <person name="Ma J."/>
        </authorList>
    </citation>
    <scope>NUCLEOTIDE SEQUENCE [LARGE SCALE GENOMIC DNA]</scope>
    <source>
        <strain evidence="2">CCUG 55995</strain>
    </source>
</reference>
<keyword evidence="2" id="KW-1185">Reference proteome</keyword>
<proteinExistence type="predicted"/>
<evidence type="ECO:0000313" key="1">
    <source>
        <dbReference type="EMBL" id="MFC4639246.1"/>
    </source>
</evidence>
<organism evidence="1 2">
    <name type="scientific">Deinococcus hohokamensis</name>
    <dbReference type="NCBI Taxonomy" id="309883"/>
    <lineage>
        <taxon>Bacteria</taxon>
        <taxon>Thermotogati</taxon>
        <taxon>Deinococcota</taxon>
        <taxon>Deinococci</taxon>
        <taxon>Deinococcales</taxon>
        <taxon>Deinococcaceae</taxon>
        <taxon>Deinococcus</taxon>
    </lineage>
</organism>
<dbReference type="EMBL" id="JBHSEI010000009">
    <property type="protein sequence ID" value="MFC4639246.1"/>
    <property type="molecule type" value="Genomic_DNA"/>
</dbReference>
<sequence length="164" mass="18021">MLTEDEMRRIEAEELAALDAARTRTASARRRLAEAAYRQEVRAALRPRPFWWPARWALVLLPAALLGVWATLRPAALPDADDPAGGIGTAALLTRCEQEVAAHLEPTVPRFPSRQDAARQVSASADGKRWDGWAEAGAEHWDFSCTFSPAEGTLHAQLFPEALP</sequence>
<dbReference type="Proteomes" id="UP001595952">
    <property type="component" value="Unassembled WGS sequence"/>
</dbReference>
<evidence type="ECO:0000313" key="2">
    <source>
        <dbReference type="Proteomes" id="UP001595952"/>
    </source>
</evidence>